<feature type="transmembrane region" description="Helical" evidence="1">
    <location>
        <begin position="6"/>
        <end position="29"/>
    </location>
</feature>
<reference evidence="2 3" key="1">
    <citation type="submission" date="2019-06" db="EMBL/GenBank/DDBJ databases">
        <authorList>
            <person name="De-Chao Zhang Q."/>
        </authorList>
    </citation>
    <scope>NUCLEOTIDE SEQUENCE [LARGE SCALE GENOMIC DNA]</scope>
    <source>
        <strain evidence="2 3">KN1116</strain>
    </source>
</reference>
<keyword evidence="1" id="KW-1133">Transmembrane helix</keyword>
<keyword evidence="1" id="KW-0472">Membrane</keyword>
<keyword evidence="3" id="KW-1185">Reference proteome</keyword>
<comment type="caution">
    <text evidence="2">The sequence shown here is derived from an EMBL/GenBank/DDBJ whole genome shotgun (WGS) entry which is preliminary data.</text>
</comment>
<protein>
    <recommendedName>
        <fullName evidence="4">Sortase</fullName>
    </recommendedName>
</protein>
<reference evidence="2 3" key="2">
    <citation type="submission" date="2020-03" db="EMBL/GenBank/DDBJ databases">
        <title>Chryseoglobus sp. isolated from a deep-sea seamount.</title>
        <authorList>
            <person name="Zhang D.-C."/>
        </authorList>
    </citation>
    <scope>NUCLEOTIDE SEQUENCE [LARGE SCALE GENOMIC DNA]</scope>
    <source>
        <strain evidence="2 3">KN1116</strain>
    </source>
</reference>
<evidence type="ECO:0000256" key="1">
    <source>
        <dbReference type="SAM" id="Phobius"/>
    </source>
</evidence>
<feature type="transmembrane region" description="Helical" evidence="1">
    <location>
        <begin position="107"/>
        <end position="133"/>
    </location>
</feature>
<evidence type="ECO:0000313" key="3">
    <source>
        <dbReference type="Proteomes" id="UP000818266"/>
    </source>
</evidence>
<name>A0A9E5ME55_9MICO</name>
<dbReference type="OrthoDB" id="5125638at2"/>
<evidence type="ECO:0008006" key="4">
    <source>
        <dbReference type="Google" id="ProtNLM"/>
    </source>
</evidence>
<gene>
    <name evidence="2" type="ORF">FK219_002800</name>
</gene>
<dbReference type="AlphaFoldDB" id="A0A9E5ME55"/>
<sequence>MTEPLDAIAIAAEVFAWLALPVGIVLLVIGIGRRSWSSRYTTAKAVVATVRERDAKIRWFGEEGEVRESTSPLTGQIPAVGDARTVWVHPSRPDTPRLDDPAHDGRVLLTLGGILTTVGAIATIVAFVLPLIASG</sequence>
<keyword evidence="1" id="KW-0812">Transmembrane</keyword>
<accession>A0A9E5ME55</accession>
<evidence type="ECO:0000313" key="2">
    <source>
        <dbReference type="EMBL" id="NHF62177.1"/>
    </source>
</evidence>
<dbReference type="Proteomes" id="UP000818266">
    <property type="component" value="Unassembled WGS sequence"/>
</dbReference>
<dbReference type="EMBL" id="VIKT02000003">
    <property type="protein sequence ID" value="NHF62177.1"/>
    <property type="molecule type" value="Genomic_DNA"/>
</dbReference>
<proteinExistence type="predicted"/>
<dbReference type="RefSeq" id="WP_152582181.1">
    <property type="nucleotide sequence ID" value="NZ_VIKT02000003.1"/>
</dbReference>
<organism evidence="2 3">
    <name type="scientific">Microcella pacifica</name>
    <dbReference type="NCBI Taxonomy" id="2591847"/>
    <lineage>
        <taxon>Bacteria</taxon>
        <taxon>Bacillati</taxon>
        <taxon>Actinomycetota</taxon>
        <taxon>Actinomycetes</taxon>
        <taxon>Micrococcales</taxon>
        <taxon>Microbacteriaceae</taxon>
        <taxon>Microcella</taxon>
    </lineage>
</organism>